<dbReference type="EMBL" id="BAAAKJ010000257">
    <property type="protein sequence ID" value="GAA1403323.1"/>
    <property type="molecule type" value="Genomic_DNA"/>
</dbReference>
<dbReference type="RefSeq" id="WP_344339160.1">
    <property type="nucleotide sequence ID" value="NZ_BAAAKJ010000257.1"/>
</dbReference>
<protein>
    <submittedName>
        <fullName evidence="1">Uncharacterized protein</fullName>
    </submittedName>
</protein>
<sequence>MANRNKAKGTSWESAVADYLNEQLGQYREFWKDGDRAVRWKDPTDRDNVRRNVQEGAADISDLGVRPFAGECKAEKSYDLASYVRQAEAEAVNAGMPFGVAYVKRPRAKTEDGYAVTSIRTHAAIVKALREAGY</sequence>
<keyword evidence="2" id="KW-1185">Reference proteome</keyword>
<proteinExistence type="predicted"/>
<evidence type="ECO:0000313" key="2">
    <source>
        <dbReference type="Proteomes" id="UP001499863"/>
    </source>
</evidence>
<dbReference type="Proteomes" id="UP001499863">
    <property type="component" value="Unassembled WGS sequence"/>
</dbReference>
<evidence type="ECO:0000313" key="1">
    <source>
        <dbReference type="EMBL" id="GAA1403323.1"/>
    </source>
</evidence>
<organism evidence="1 2">
    <name type="scientific">Kitasatospora putterlickiae</name>
    <dbReference type="NCBI Taxonomy" id="221725"/>
    <lineage>
        <taxon>Bacteria</taxon>
        <taxon>Bacillati</taxon>
        <taxon>Actinomycetota</taxon>
        <taxon>Actinomycetes</taxon>
        <taxon>Kitasatosporales</taxon>
        <taxon>Streptomycetaceae</taxon>
        <taxon>Kitasatospora</taxon>
    </lineage>
</organism>
<accession>A0ABN1YDJ2</accession>
<reference evidence="2" key="1">
    <citation type="journal article" date="2019" name="Int. J. Syst. Evol. Microbiol.">
        <title>The Global Catalogue of Microorganisms (GCM) 10K type strain sequencing project: providing services to taxonomists for standard genome sequencing and annotation.</title>
        <authorList>
            <consortium name="The Broad Institute Genomics Platform"/>
            <consortium name="The Broad Institute Genome Sequencing Center for Infectious Disease"/>
            <person name="Wu L."/>
            <person name="Ma J."/>
        </authorList>
    </citation>
    <scope>NUCLEOTIDE SEQUENCE [LARGE SCALE GENOMIC DNA]</scope>
    <source>
        <strain evidence="2">JCM 12393</strain>
    </source>
</reference>
<gene>
    <name evidence="1" type="ORF">GCM10009639_48000</name>
</gene>
<comment type="caution">
    <text evidence="1">The sequence shown here is derived from an EMBL/GenBank/DDBJ whole genome shotgun (WGS) entry which is preliminary data.</text>
</comment>
<name>A0ABN1YDJ2_9ACTN</name>